<evidence type="ECO:0000256" key="2">
    <source>
        <dbReference type="ARBA" id="ARBA00023027"/>
    </source>
</evidence>
<gene>
    <name evidence="8" type="ORF">B0T14DRAFT_441077</name>
</gene>
<feature type="binding site" evidence="4">
    <location>
        <begin position="130"/>
        <end position="132"/>
    </location>
    <ligand>
        <name>NAD(+)</name>
        <dbReference type="ChEBI" id="CHEBI:57540"/>
    </ligand>
</feature>
<organism evidence="8 9">
    <name type="scientific">Immersiella caudata</name>
    <dbReference type="NCBI Taxonomy" id="314043"/>
    <lineage>
        <taxon>Eukaryota</taxon>
        <taxon>Fungi</taxon>
        <taxon>Dikarya</taxon>
        <taxon>Ascomycota</taxon>
        <taxon>Pezizomycotina</taxon>
        <taxon>Sordariomycetes</taxon>
        <taxon>Sordariomycetidae</taxon>
        <taxon>Sordariales</taxon>
        <taxon>Lasiosphaeriaceae</taxon>
        <taxon>Immersiella</taxon>
    </lineage>
</organism>
<feature type="binding site" evidence="4">
    <location>
        <position position="46"/>
    </location>
    <ligand>
        <name>NAD(+)</name>
        <dbReference type="ChEBI" id="CHEBI:57540"/>
    </ligand>
</feature>
<reference evidence="8" key="1">
    <citation type="submission" date="2023-06" db="EMBL/GenBank/DDBJ databases">
        <title>Genome-scale phylogeny and comparative genomics of the fungal order Sordariales.</title>
        <authorList>
            <consortium name="Lawrence Berkeley National Laboratory"/>
            <person name="Hensen N."/>
            <person name="Bonometti L."/>
            <person name="Westerberg I."/>
            <person name="Brannstrom I.O."/>
            <person name="Guillou S."/>
            <person name="Cros-Aarteil S."/>
            <person name="Calhoun S."/>
            <person name="Haridas S."/>
            <person name="Kuo A."/>
            <person name="Mondo S."/>
            <person name="Pangilinan J."/>
            <person name="Riley R."/>
            <person name="Labutti K."/>
            <person name="Andreopoulos B."/>
            <person name="Lipzen A."/>
            <person name="Chen C."/>
            <person name="Yanf M."/>
            <person name="Daum C."/>
            <person name="Ng V."/>
            <person name="Clum A."/>
            <person name="Steindorff A."/>
            <person name="Ohm R."/>
            <person name="Martin F."/>
            <person name="Silar P."/>
            <person name="Natvig D."/>
            <person name="Lalanne C."/>
            <person name="Gautier V."/>
            <person name="Ament-Velasquez S.L."/>
            <person name="Kruys A."/>
            <person name="Hutchinson M.I."/>
            <person name="Powell A.J."/>
            <person name="Barry K."/>
            <person name="Miller A.N."/>
            <person name="Grigoriev I.V."/>
            <person name="Debuchy R."/>
            <person name="Gladieux P."/>
            <person name="Thoren M.H."/>
            <person name="Johannesson H."/>
        </authorList>
    </citation>
    <scope>NUCLEOTIDE SEQUENCE</scope>
    <source>
        <strain evidence="8">CBS 606.72</strain>
    </source>
</reference>
<dbReference type="Gene3D" id="3.90.110.10">
    <property type="entry name" value="Lactate dehydrogenase/glycoside hydrolase, family 4, C-terminal"/>
    <property type="match status" value="1"/>
</dbReference>
<evidence type="ECO:0000313" key="9">
    <source>
        <dbReference type="Proteomes" id="UP001175000"/>
    </source>
</evidence>
<keyword evidence="2 4" id="KW-0520">NAD</keyword>
<evidence type="ECO:0000256" key="5">
    <source>
        <dbReference type="RuleBase" id="RU003369"/>
    </source>
</evidence>
<dbReference type="Pfam" id="PF02866">
    <property type="entry name" value="Ldh_1_C"/>
    <property type="match status" value="1"/>
</dbReference>
<dbReference type="EMBL" id="JAULSU010000007">
    <property type="protein sequence ID" value="KAK0612221.1"/>
    <property type="molecule type" value="Genomic_DNA"/>
</dbReference>
<dbReference type="InterPro" id="IPR036291">
    <property type="entry name" value="NAD(P)-bd_dom_sf"/>
</dbReference>
<keyword evidence="9" id="KW-1185">Reference proteome</keyword>
<dbReference type="PANTHER" id="PTHR43128">
    <property type="entry name" value="L-2-HYDROXYCARBOXYLATE DEHYDROGENASE (NAD(P)(+))"/>
    <property type="match status" value="1"/>
</dbReference>
<comment type="similarity">
    <text evidence="5">Belongs to the LDH/MDH superfamily.</text>
</comment>
<dbReference type="PIRSF" id="PIRSF000102">
    <property type="entry name" value="Lac_mal_DH"/>
    <property type="match status" value="1"/>
</dbReference>
<evidence type="ECO:0008006" key="10">
    <source>
        <dbReference type="Google" id="ProtNLM"/>
    </source>
</evidence>
<dbReference type="Pfam" id="PF00056">
    <property type="entry name" value="Ldh_1_N"/>
    <property type="match status" value="1"/>
</dbReference>
<evidence type="ECO:0000259" key="6">
    <source>
        <dbReference type="Pfam" id="PF00056"/>
    </source>
</evidence>
<dbReference type="InterPro" id="IPR022383">
    <property type="entry name" value="Lactate/malate_DH_C"/>
</dbReference>
<dbReference type="SUPFAM" id="SSF56327">
    <property type="entry name" value="LDH C-terminal domain-like"/>
    <property type="match status" value="1"/>
</dbReference>
<proteinExistence type="inferred from homology"/>
<keyword evidence="1 5" id="KW-0560">Oxidoreductase</keyword>
<evidence type="ECO:0000313" key="8">
    <source>
        <dbReference type="EMBL" id="KAK0612221.1"/>
    </source>
</evidence>
<name>A0AA39WCZ1_9PEZI</name>
<evidence type="ECO:0000259" key="7">
    <source>
        <dbReference type="Pfam" id="PF02866"/>
    </source>
</evidence>
<dbReference type="PRINTS" id="PR00086">
    <property type="entry name" value="LLDHDRGNASE"/>
</dbReference>
<feature type="active site" description="Proton acceptor" evidence="3">
    <location>
        <position position="187"/>
    </location>
</feature>
<evidence type="ECO:0000256" key="1">
    <source>
        <dbReference type="ARBA" id="ARBA00023002"/>
    </source>
</evidence>
<feature type="domain" description="Lactate/malate dehydrogenase C-terminal" evidence="7">
    <location>
        <begin position="157"/>
        <end position="314"/>
    </location>
</feature>
<dbReference type="InterPro" id="IPR001557">
    <property type="entry name" value="L-lactate/malate_DH"/>
</dbReference>
<dbReference type="InterPro" id="IPR015955">
    <property type="entry name" value="Lactate_DH/Glyco_Ohase_4_C"/>
</dbReference>
<feature type="binding site" evidence="4">
    <location>
        <begin position="15"/>
        <end position="20"/>
    </location>
    <ligand>
        <name>NAD(+)</name>
        <dbReference type="ChEBI" id="CHEBI:57540"/>
    </ligand>
</feature>
<accession>A0AA39WCZ1</accession>
<protein>
    <recommendedName>
        <fullName evidence="10">L-lactate dehydrogenase</fullName>
    </recommendedName>
</protein>
<dbReference type="Proteomes" id="UP001175000">
    <property type="component" value="Unassembled WGS sequence"/>
</dbReference>
<comment type="caution">
    <text evidence="8">The sequence shown here is derived from an EMBL/GenBank/DDBJ whole genome shotgun (WGS) entry which is preliminary data.</text>
</comment>
<dbReference type="SUPFAM" id="SSF51735">
    <property type="entry name" value="NAD(P)-binding Rossmann-fold domains"/>
    <property type="match status" value="1"/>
</dbReference>
<feature type="domain" description="Lactate/malate dehydrogenase N-terminal" evidence="6">
    <location>
        <begin position="10"/>
        <end position="154"/>
    </location>
</feature>
<dbReference type="PANTHER" id="PTHR43128:SF16">
    <property type="entry name" value="L-LACTATE DEHYDROGENASE"/>
    <property type="match status" value="1"/>
</dbReference>
<dbReference type="AlphaFoldDB" id="A0AA39WCZ1"/>
<dbReference type="Gene3D" id="3.40.50.720">
    <property type="entry name" value="NAD(P)-binding Rossmann-like Domain"/>
    <property type="match status" value="1"/>
</dbReference>
<dbReference type="CDD" id="cd00300">
    <property type="entry name" value="LDH_like"/>
    <property type="match status" value="1"/>
</dbReference>
<dbReference type="InterPro" id="IPR001236">
    <property type="entry name" value="Lactate/malate_DH_N"/>
</dbReference>
<feature type="binding site" evidence="4">
    <location>
        <position position="107"/>
    </location>
    <ligand>
        <name>NAD(+)</name>
        <dbReference type="ChEBI" id="CHEBI:57540"/>
    </ligand>
</feature>
<evidence type="ECO:0000256" key="4">
    <source>
        <dbReference type="PIRSR" id="PIRSR000102-3"/>
    </source>
</evidence>
<dbReference type="GO" id="GO:0006089">
    <property type="term" value="P:lactate metabolic process"/>
    <property type="evidence" value="ECO:0007669"/>
    <property type="project" value="TreeGrafter"/>
</dbReference>
<sequence>MATTNTTTRRIAIVGVGQVGGAAAYALILGSTTVAAAGELELLLVDNNIALRDAQVRDLADVAFIINRGTRVRAATYREAGQCDLIVVTAGSRQTLGQSNLDSASRNISIVRNVVDAMAPFRSDAVLLVVSNPVDLLTTLALEVSQLPLSQVLGSGTFLESARLRGLMAEQIGIAPNSIDIYALGVHTPSTQLTAWSTATVAGVPLSQSIPSSTLVGMQPVLERDTAHLSEVIVRAKGATPFGIGAVVSSICASVLGDRRNVRAVTHFQPEYGCCLSMPAVLGREGIAKTIEVPLSEEERRKVEESAKMVRGMMEGIRQG</sequence>
<evidence type="ECO:0000256" key="3">
    <source>
        <dbReference type="PIRSR" id="PIRSR000102-1"/>
    </source>
</evidence>
<dbReference type="GO" id="GO:0004459">
    <property type="term" value="F:L-lactate dehydrogenase (NAD+) activity"/>
    <property type="evidence" value="ECO:0007669"/>
    <property type="project" value="TreeGrafter"/>
</dbReference>